<keyword evidence="1" id="KW-0472">Membrane</keyword>
<feature type="transmembrane region" description="Helical" evidence="1">
    <location>
        <begin position="35"/>
        <end position="59"/>
    </location>
</feature>
<keyword evidence="1" id="KW-0812">Transmembrane</keyword>
<dbReference type="AlphaFoldDB" id="A0A0G1CP30"/>
<sequence>MNKLSLFVRVFWKSMFSPVYYHDVVKAKFSFSLKYFLFFSFVLGLILTLSLTTVILPPLSKFSGRLQTRAAGLYPANLVITIKQGQLSTNQIEPLHFPIPYELFTDTPPAVSDQKQFYLLTIDTKASIEDYAKSQSLVFVTRDNVVMRDRESGYRLYPLKDAGNIVIDKQQVDLFLTQVLPWLNYVPWILGIVLFVGLSIFLPMTRLISLLILSLVLLAITKLMHISLSYGKIYQIGLHALTLPTLIQMFMSGLGFNPPIPFFNSLLFLFYSLIIFAELRKSPPEVINSTPPPTPNN</sequence>
<dbReference type="STRING" id="1618446.UV61_C0003G0090"/>
<evidence type="ECO:0000256" key="1">
    <source>
        <dbReference type="SAM" id="Phobius"/>
    </source>
</evidence>
<dbReference type="Pfam" id="PF06691">
    <property type="entry name" value="DUF1189"/>
    <property type="match status" value="1"/>
</dbReference>
<evidence type="ECO:0000313" key="3">
    <source>
        <dbReference type="Proteomes" id="UP000034050"/>
    </source>
</evidence>
<name>A0A0G1CP30_9BACT</name>
<organism evidence="2 3">
    <name type="scientific">Candidatus Gottesmanbacteria bacterium GW2011_GWB1_43_11</name>
    <dbReference type="NCBI Taxonomy" id="1618446"/>
    <lineage>
        <taxon>Bacteria</taxon>
        <taxon>Candidatus Gottesmaniibacteriota</taxon>
    </lineage>
</organism>
<protein>
    <recommendedName>
        <fullName evidence="4">DUF1189 domain-containing protein</fullName>
    </recommendedName>
</protein>
<feature type="transmembrane region" description="Helical" evidence="1">
    <location>
        <begin position="207"/>
        <end position="224"/>
    </location>
</feature>
<evidence type="ECO:0000313" key="2">
    <source>
        <dbReference type="EMBL" id="KKS87237.1"/>
    </source>
</evidence>
<dbReference type="EMBL" id="LCFD01000003">
    <property type="protein sequence ID" value="KKS87237.1"/>
    <property type="molecule type" value="Genomic_DNA"/>
</dbReference>
<comment type="caution">
    <text evidence="2">The sequence shown here is derived from an EMBL/GenBank/DDBJ whole genome shotgun (WGS) entry which is preliminary data.</text>
</comment>
<dbReference type="Proteomes" id="UP000034050">
    <property type="component" value="Unassembled WGS sequence"/>
</dbReference>
<reference evidence="2 3" key="1">
    <citation type="journal article" date="2015" name="Nature">
        <title>rRNA introns, odd ribosomes, and small enigmatic genomes across a large radiation of phyla.</title>
        <authorList>
            <person name="Brown C.T."/>
            <person name="Hug L.A."/>
            <person name="Thomas B.C."/>
            <person name="Sharon I."/>
            <person name="Castelle C.J."/>
            <person name="Singh A."/>
            <person name="Wilkins M.J."/>
            <person name="Williams K.H."/>
            <person name="Banfield J.F."/>
        </authorList>
    </citation>
    <scope>NUCLEOTIDE SEQUENCE [LARGE SCALE GENOMIC DNA]</scope>
</reference>
<accession>A0A0G1CP30</accession>
<feature type="transmembrane region" description="Helical" evidence="1">
    <location>
        <begin position="179"/>
        <end position="201"/>
    </location>
</feature>
<evidence type="ECO:0008006" key="4">
    <source>
        <dbReference type="Google" id="ProtNLM"/>
    </source>
</evidence>
<proteinExistence type="predicted"/>
<dbReference type="InterPro" id="IPR009574">
    <property type="entry name" value="DUF1189"/>
</dbReference>
<keyword evidence="1" id="KW-1133">Transmembrane helix</keyword>
<gene>
    <name evidence="2" type="ORF">UV61_C0003G0090</name>
</gene>